<dbReference type="GO" id="GO:0005886">
    <property type="term" value="C:plasma membrane"/>
    <property type="evidence" value="ECO:0007669"/>
    <property type="project" value="UniProtKB-SubCell"/>
</dbReference>
<keyword evidence="11 12" id="KW-0472">Membrane</keyword>
<dbReference type="AlphaFoldDB" id="A0A6F8ZGU7"/>
<keyword evidence="9" id="KW-0201">Cytochrome c-type biogenesis</keyword>
<keyword evidence="14" id="KW-1185">Reference proteome</keyword>
<evidence type="ECO:0000256" key="7">
    <source>
        <dbReference type="ARBA" id="ARBA00022519"/>
    </source>
</evidence>
<sequence>MIVAKDLLLEVRTKDMWVAMVAFVIMVLFAFAFALGPDGRGAGRDFPGILWLAFLFAGTVGVGRSWAHEMPEDSLTGLLLAPGDRAWVFLAKTVVAFLFMLGMELLTTPAFFLLFARPWPPDWPALLLVLVLGSAGFAGVGVLLAAMAVHTRSGSVLVPVLMVPLEVPVIIAAVEATRDLLGAGANPWPWIHTLMAYDVVFLALPLLIYEYVWEV</sequence>
<dbReference type="PIRSF" id="PIRSF002764">
    <property type="entry name" value="CcmB"/>
    <property type="match status" value="1"/>
</dbReference>
<dbReference type="PANTHER" id="PTHR30070:SF1">
    <property type="entry name" value="CYTOCHROME C BIOGENESIS B-RELATED"/>
    <property type="match status" value="1"/>
</dbReference>
<feature type="transmembrane region" description="Helical" evidence="12">
    <location>
        <begin position="188"/>
        <end position="209"/>
    </location>
</feature>
<accession>A0A6F8ZGU7</accession>
<keyword evidence="10 12" id="KW-1133">Transmembrane helix</keyword>
<comment type="subcellular location">
    <subcellularLocation>
        <location evidence="2">Cell inner membrane</location>
        <topology evidence="2">Multi-pass membrane protein</topology>
    </subcellularLocation>
</comment>
<protein>
    <recommendedName>
        <fullName evidence="4">Heme exporter protein B</fullName>
    </recommendedName>
</protein>
<dbReference type="PANTHER" id="PTHR30070">
    <property type="entry name" value="HEME EXPORTER PROTEIN B"/>
    <property type="match status" value="1"/>
</dbReference>
<feature type="transmembrane region" description="Helical" evidence="12">
    <location>
        <begin position="48"/>
        <end position="67"/>
    </location>
</feature>
<keyword evidence="7" id="KW-0997">Cell inner membrane</keyword>
<evidence type="ECO:0000256" key="3">
    <source>
        <dbReference type="ARBA" id="ARBA00010544"/>
    </source>
</evidence>
<evidence type="ECO:0000313" key="13">
    <source>
        <dbReference type="EMBL" id="CAB1128984.1"/>
    </source>
</evidence>
<evidence type="ECO:0000256" key="12">
    <source>
        <dbReference type="SAM" id="Phobius"/>
    </source>
</evidence>
<evidence type="ECO:0000256" key="10">
    <source>
        <dbReference type="ARBA" id="ARBA00022989"/>
    </source>
</evidence>
<feature type="transmembrane region" description="Helical" evidence="12">
    <location>
        <begin position="16"/>
        <end position="36"/>
    </location>
</feature>
<evidence type="ECO:0000256" key="9">
    <source>
        <dbReference type="ARBA" id="ARBA00022748"/>
    </source>
</evidence>
<evidence type="ECO:0000256" key="6">
    <source>
        <dbReference type="ARBA" id="ARBA00022475"/>
    </source>
</evidence>
<dbReference type="InterPro" id="IPR003544">
    <property type="entry name" value="Cyt_c_biogenesis_CcmB"/>
</dbReference>
<dbReference type="InterPro" id="IPR026031">
    <property type="entry name" value="Cyt_c_CcmB_bac"/>
</dbReference>
<keyword evidence="8 12" id="KW-0812">Transmembrane</keyword>
<evidence type="ECO:0000256" key="4">
    <source>
        <dbReference type="ARBA" id="ARBA00016452"/>
    </source>
</evidence>
<keyword evidence="5" id="KW-0813">Transport</keyword>
<feature type="transmembrane region" description="Helical" evidence="12">
    <location>
        <begin position="126"/>
        <end position="150"/>
    </location>
</feature>
<evidence type="ECO:0000256" key="8">
    <source>
        <dbReference type="ARBA" id="ARBA00022692"/>
    </source>
</evidence>
<dbReference type="KEGG" id="hfv:R50_1478"/>
<evidence type="ECO:0000256" key="5">
    <source>
        <dbReference type="ARBA" id="ARBA00022448"/>
    </source>
</evidence>
<dbReference type="PRINTS" id="PR01414">
    <property type="entry name" value="CCMBBIOGNSIS"/>
</dbReference>
<feature type="transmembrane region" description="Helical" evidence="12">
    <location>
        <begin position="87"/>
        <end position="114"/>
    </location>
</feature>
<dbReference type="Pfam" id="PF03379">
    <property type="entry name" value="CcmB"/>
    <property type="match status" value="1"/>
</dbReference>
<dbReference type="GO" id="GO:0015232">
    <property type="term" value="F:heme transmembrane transporter activity"/>
    <property type="evidence" value="ECO:0007669"/>
    <property type="project" value="InterPro"/>
</dbReference>
<feature type="transmembrane region" description="Helical" evidence="12">
    <location>
        <begin position="156"/>
        <end position="176"/>
    </location>
</feature>
<evidence type="ECO:0000256" key="1">
    <source>
        <dbReference type="ARBA" id="ARBA00002442"/>
    </source>
</evidence>
<organism evidence="13 14">
    <name type="scientific">Candidatus Hydrogenisulfobacillus filiaventi</name>
    <dbReference type="NCBI Taxonomy" id="2707344"/>
    <lineage>
        <taxon>Bacteria</taxon>
        <taxon>Bacillati</taxon>
        <taxon>Bacillota</taxon>
        <taxon>Clostridia</taxon>
        <taxon>Eubacteriales</taxon>
        <taxon>Clostridiales Family XVII. Incertae Sedis</taxon>
        <taxon>Candidatus Hydrogenisulfobacillus</taxon>
    </lineage>
</organism>
<keyword evidence="6" id="KW-1003">Cell membrane</keyword>
<gene>
    <name evidence="13" type="ORF">R50_1478</name>
</gene>
<dbReference type="EMBL" id="LR778114">
    <property type="protein sequence ID" value="CAB1128984.1"/>
    <property type="molecule type" value="Genomic_DNA"/>
</dbReference>
<comment type="similarity">
    <text evidence="3">Belongs to the CcmB/CycW/HelB family.</text>
</comment>
<evidence type="ECO:0000313" key="14">
    <source>
        <dbReference type="Proteomes" id="UP000503399"/>
    </source>
</evidence>
<dbReference type="GO" id="GO:1903607">
    <property type="term" value="P:cytochrome c biosynthetic process"/>
    <property type="evidence" value="ECO:0007669"/>
    <property type="project" value="TreeGrafter"/>
</dbReference>
<evidence type="ECO:0000256" key="2">
    <source>
        <dbReference type="ARBA" id="ARBA00004429"/>
    </source>
</evidence>
<reference evidence="13 14" key="1">
    <citation type="submission" date="2020-02" db="EMBL/GenBank/DDBJ databases">
        <authorList>
            <person name="Hogendoorn C."/>
        </authorList>
    </citation>
    <scope>NUCLEOTIDE SEQUENCE [LARGE SCALE GENOMIC DNA]</scope>
    <source>
        <strain evidence="13">R501</strain>
    </source>
</reference>
<name>A0A6F8ZGU7_9FIRM</name>
<dbReference type="Proteomes" id="UP000503399">
    <property type="component" value="Chromosome"/>
</dbReference>
<dbReference type="GO" id="GO:0017004">
    <property type="term" value="P:cytochrome complex assembly"/>
    <property type="evidence" value="ECO:0007669"/>
    <property type="project" value="UniProtKB-KW"/>
</dbReference>
<evidence type="ECO:0000256" key="11">
    <source>
        <dbReference type="ARBA" id="ARBA00023136"/>
    </source>
</evidence>
<proteinExistence type="inferred from homology"/>
<comment type="function">
    <text evidence="1">Required for the export of heme to the periplasm for the biogenesis of c-type cytochromes.</text>
</comment>